<dbReference type="PROSITE" id="PS51318">
    <property type="entry name" value="TAT"/>
    <property type="match status" value="1"/>
</dbReference>
<dbReference type="SUPFAM" id="SSF63829">
    <property type="entry name" value="Calcium-dependent phosphotriesterase"/>
    <property type="match status" value="1"/>
</dbReference>
<protein>
    <submittedName>
        <fullName evidence="2">PhoX family protein</fullName>
    </submittedName>
</protein>
<dbReference type="InterPro" id="IPR006311">
    <property type="entry name" value="TAT_signal"/>
</dbReference>
<evidence type="ECO:0000313" key="2">
    <source>
        <dbReference type="EMBL" id="MFC7370325.1"/>
    </source>
</evidence>
<dbReference type="PANTHER" id="PTHR35399">
    <property type="entry name" value="SLR8030 PROTEIN"/>
    <property type="match status" value="1"/>
</dbReference>
<dbReference type="RefSeq" id="WP_379745371.1">
    <property type="nucleotide sequence ID" value="NZ_JBHTCP010000002.1"/>
</dbReference>
<evidence type="ECO:0000313" key="3">
    <source>
        <dbReference type="Proteomes" id="UP001596549"/>
    </source>
</evidence>
<organism evidence="2 3">
    <name type="scientific">Fictibacillus iocasae</name>
    <dbReference type="NCBI Taxonomy" id="2715437"/>
    <lineage>
        <taxon>Bacteria</taxon>
        <taxon>Bacillati</taxon>
        <taxon>Bacillota</taxon>
        <taxon>Bacilli</taxon>
        <taxon>Bacillales</taxon>
        <taxon>Fictibacillaceae</taxon>
        <taxon>Fictibacillus</taxon>
    </lineage>
</organism>
<feature type="region of interest" description="Disordered" evidence="1">
    <location>
        <begin position="511"/>
        <end position="531"/>
    </location>
</feature>
<proteinExistence type="predicted"/>
<gene>
    <name evidence="2" type="ORF">ACFQPF_01355</name>
</gene>
<accession>A0ABW2NL59</accession>
<dbReference type="InterPro" id="IPR008557">
    <property type="entry name" value="PhoX"/>
</dbReference>
<keyword evidence="3" id="KW-1185">Reference proteome</keyword>
<reference evidence="3" key="1">
    <citation type="journal article" date="2019" name="Int. J. Syst. Evol. Microbiol.">
        <title>The Global Catalogue of Microorganisms (GCM) 10K type strain sequencing project: providing services to taxonomists for standard genome sequencing and annotation.</title>
        <authorList>
            <consortium name="The Broad Institute Genomics Platform"/>
            <consortium name="The Broad Institute Genome Sequencing Center for Infectious Disease"/>
            <person name="Wu L."/>
            <person name="Ma J."/>
        </authorList>
    </citation>
    <scope>NUCLEOTIDE SEQUENCE [LARGE SCALE GENOMIC DNA]</scope>
    <source>
        <strain evidence="3">NBRC 106396</strain>
    </source>
</reference>
<dbReference type="Proteomes" id="UP001596549">
    <property type="component" value="Unassembled WGS sequence"/>
</dbReference>
<dbReference type="Pfam" id="PF05787">
    <property type="entry name" value="PhoX"/>
    <property type="match status" value="1"/>
</dbReference>
<comment type="caution">
    <text evidence="2">The sequence shown here is derived from an EMBL/GenBank/DDBJ whole genome shotgun (WGS) entry which is preliminary data.</text>
</comment>
<name>A0ABW2NL59_9BACL</name>
<dbReference type="PANTHER" id="PTHR35399:SF2">
    <property type="entry name" value="DUF839 DOMAIN-CONTAINING PROTEIN"/>
    <property type="match status" value="1"/>
</dbReference>
<evidence type="ECO:0000256" key="1">
    <source>
        <dbReference type="SAM" id="MobiDB-lite"/>
    </source>
</evidence>
<dbReference type="EMBL" id="JBHTCP010000002">
    <property type="protein sequence ID" value="MFC7370325.1"/>
    <property type="molecule type" value="Genomic_DNA"/>
</dbReference>
<sequence>MENKPLNRRTFLTYLGTGATALAAATSGLGVLSETANAQTDSLMRMKPRKSGFKFQPIEPSNKDELVLPKGYTYDVVASYGDVINPSNDTFGYNNDYTLYFPMVNEENRGLLWVNHEYTNPLYVEGEKINGKYTPAQIEKHLYNQGGSIIEVYQDNKDRKWKLDKNSRYARRVTGLTPFALTGPAKGSSAVKGATEVQGTFANCSGGLTLWNTVLSCEENFETTSKEAGLDPTHYGWVIEVDPFDPTFKVRKHTALGRFNHENASMGIAKDGRVVVYMGDDKKDACVYKFVSKGKYNKAAGKKNSELLEEGTLYVADLKKGQWTALTIEAVRAAAAGKADLLEKFKTQGDVVTNCHDAAILLGGTPTDRPEDVEISPFDQTVFVAHTNNDKHGNMHGHITRFFEKDGDLGSIEFDFEIFAAGGRQSGFSAPDNLTFDSNANLWTVTDISSDKLNTAVWKSFKNNGMFMIPTIGPDKGIAYQFASAPVQAELTGPCFTPDERTLFLSVQHPGEETTDKANPTSTWPQVRGGNMPRPSVVAIRGFKF</sequence>